<dbReference type="RefSeq" id="XP_066659211.1">
    <property type="nucleotide sequence ID" value="XM_066798543.1"/>
</dbReference>
<feature type="region of interest" description="Disordered" evidence="1">
    <location>
        <begin position="1"/>
        <end position="81"/>
    </location>
</feature>
<keyword evidence="3" id="KW-1185">Reference proteome</keyword>
<dbReference type="GeneID" id="92031449"/>
<dbReference type="Proteomes" id="UP001360953">
    <property type="component" value="Unassembled WGS sequence"/>
</dbReference>
<comment type="caution">
    <text evidence="2">The sequence shown here is derived from an EMBL/GenBank/DDBJ whole genome shotgun (WGS) entry which is preliminary data.</text>
</comment>
<evidence type="ECO:0000313" key="2">
    <source>
        <dbReference type="EMBL" id="KAK7543976.1"/>
    </source>
</evidence>
<sequence length="255" mass="28387">MAERERHKAKGGEEGEEANPEEGEEEVENGEATQEEAEAAQHEEDDEIEGQETQENDKTRAPSSLSAHSEASEDSYMDFLSTPCPPLDPVWQRGAWCRHSGLLDLGNPYRKPEYREPLDAQWAVNAPVVALLERRHAERMRWERDTALAEERDKQKGKGRLVEVEPEEEEDDDARYYAAVEDDDSDDSDNSDSDVGSGCSMRHGAQYWSNAIMGLFGNEQAPLLGGDDEANRSRRGSIVQAFLSSLDCLGGGDDL</sequence>
<protein>
    <submittedName>
        <fullName evidence="2">Uncharacterized protein</fullName>
    </submittedName>
</protein>
<feature type="region of interest" description="Disordered" evidence="1">
    <location>
        <begin position="148"/>
        <end position="173"/>
    </location>
</feature>
<feature type="compositionally biased region" description="Acidic residues" evidence="1">
    <location>
        <begin position="164"/>
        <end position="173"/>
    </location>
</feature>
<reference evidence="2 3" key="1">
    <citation type="submission" date="2024-04" db="EMBL/GenBank/DDBJ databases">
        <title>Phyllosticta paracitricarpa is synonymous to the EU quarantine fungus P. citricarpa based on phylogenomic analyses.</title>
        <authorList>
            <consortium name="Lawrence Berkeley National Laboratory"/>
            <person name="Van ingen-buijs V.A."/>
            <person name="Van westerhoven A.C."/>
            <person name="Haridas S."/>
            <person name="Skiadas P."/>
            <person name="Martin F."/>
            <person name="Groenewald J.Z."/>
            <person name="Crous P.W."/>
            <person name="Seidl M.F."/>
        </authorList>
    </citation>
    <scope>NUCLEOTIDE SEQUENCE [LARGE SCALE GENOMIC DNA]</scope>
    <source>
        <strain evidence="2 3">CPC 17464</strain>
    </source>
</reference>
<organism evidence="2 3">
    <name type="scientific">Phyllosticta citribraziliensis</name>
    <dbReference type="NCBI Taxonomy" id="989973"/>
    <lineage>
        <taxon>Eukaryota</taxon>
        <taxon>Fungi</taxon>
        <taxon>Dikarya</taxon>
        <taxon>Ascomycota</taxon>
        <taxon>Pezizomycotina</taxon>
        <taxon>Dothideomycetes</taxon>
        <taxon>Dothideomycetes incertae sedis</taxon>
        <taxon>Botryosphaeriales</taxon>
        <taxon>Phyllostictaceae</taxon>
        <taxon>Phyllosticta</taxon>
    </lineage>
</organism>
<accession>A0ABR1M9Q4</accession>
<evidence type="ECO:0000313" key="3">
    <source>
        <dbReference type="Proteomes" id="UP001360953"/>
    </source>
</evidence>
<evidence type="ECO:0000256" key="1">
    <source>
        <dbReference type="SAM" id="MobiDB-lite"/>
    </source>
</evidence>
<proteinExistence type="predicted"/>
<feature type="compositionally biased region" description="Basic and acidic residues" evidence="1">
    <location>
        <begin position="1"/>
        <end position="13"/>
    </location>
</feature>
<name>A0ABR1M9Q4_9PEZI</name>
<feature type="compositionally biased region" description="Acidic residues" evidence="1">
    <location>
        <begin position="14"/>
        <end position="54"/>
    </location>
</feature>
<dbReference type="EMBL" id="JBBPEH010000001">
    <property type="protein sequence ID" value="KAK7543976.1"/>
    <property type="molecule type" value="Genomic_DNA"/>
</dbReference>
<gene>
    <name evidence="2" type="ORF">J3D65DRAFT_608078</name>
</gene>
<feature type="compositionally biased region" description="Basic and acidic residues" evidence="1">
    <location>
        <begin position="148"/>
        <end position="163"/>
    </location>
</feature>